<dbReference type="EMBL" id="BLBS01000050">
    <property type="protein sequence ID" value="GET91804.1"/>
    <property type="molecule type" value="Genomic_DNA"/>
</dbReference>
<protein>
    <submittedName>
        <fullName evidence="3">Uncharacterized protein</fullName>
    </submittedName>
</protein>
<evidence type="ECO:0000313" key="3">
    <source>
        <dbReference type="EMBL" id="GET91804.1"/>
    </source>
</evidence>
<evidence type="ECO:0000313" key="4">
    <source>
        <dbReference type="Proteomes" id="UP000419144"/>
    </source>
</evidence>
<gene>
    <name evidence="3" type="ORF">LtaPh_3307100</name>
</gene>
<feature type="region of interest" description="Disordered" evidence="2">
    <location>
        <begin position="662"/>
        <end position="784"/>
    </location>
</feature>
<feature type="coiled-coil region" evidence="1">
    <location>
        <begin position="1122"/>
        <end position="1172"/>
    </location>
</feature>
<dbReference type="Proteomes" id="UP000419144">
    <property type="component" value="Unassembled WGS sequence"/>
</dbReference>
<dbReference type="OrthoDB" id="272630at2759"/>
<reference evidence="3" key="1">
    <citation type="submission" date="2019-11" db="EMBL/GenBank/DDBJ databases">
        <title>Leishmania tarentolae CDS.</title>
        <authorList>
            <person name="Goto Y."/>
            <person name="Yamagishi J."/>
        </authorList>
    </citation>
    <scope>NUCLEOTIDE SEQUENCE [LARGE SCALE GENOMIC DNA]</scope>
    <source>
        <strain evidence="3">Parrot Tar II</strain>
    </source>
</reference>
<feature type="compositionally biased region" description="Acidic residues" evidence="2">
    <location>
        <begin position="967"/>
        <end position="976"/>
    </location>
</feature>
<comment type="caution">
    <text evidence="3">The sequence shown here is derived from an EMBL/GenBank/DDBJ whole genome shotgun (WGS) entry which is preliminary data.</text>
</comment>
<feature type="coiled-coil region" evidence="1">
    <location>
        <begin position="834"/>
        <end position="941"/>
    </location>
</feature>
<evidence type="ECO:0000256" key="2">
    <source>
        <dbReference type="SAM" id="MobiDB-lite"/>
    </source>
</evidence>
<sequence length="1408" mass="155435">MMRCASQLAARAVHLPGASCATTATVLSPHRFFGSKYTDDLGNYKRPYKYESRSAAHRHPTRKEMLQGQRAAAAAATVSVDPASSTEGFAKADTFTEEVESEEPIQRSNKNRYEDIFKKKSDQRIVFTSNFREPDMKPILDAADEAPRPGTARRHASASSSVNTEDMDVTRIYSKEEVCNMQQREKGSASGGLKAKASNAALCGVSPAPETEQRTAAEVESQALEDDEDEFAEIRSHPFFMDMLRRVERNMIRFRKETRAAGRYSLEAVNECVRPLLQLTDYPLTARQLSHLSHSISPAVLKSSLRDQAACKHLQLYRSKTTDLLLDWSKEDFLRRRYESVHLSWEPMDVICRRFGWTPDMMSGCDYLLYFSAFPEYVEMAEMQTTAKGEPKAIPIDDPVARAAEDPIPPSRLLLRRKASVNAEPSLTESIRLMGSPALATPAKGKKAQRMRQHSADSVADYFGAVEAAASAIDGDESVKLQHAADNVPPLRQASHPGGRTIREFSIPKSHAPEASEALPATPSARDMRNEASFDQKKFEELSNAYHNIKVENSLLRRRMLGTDSADKAQEMQSKLASGRSEQLRLEQELERMRELKRNTPTSRSGPNFVVPRGQPQYPEAPEHTTEYSKNTNAVEDIDDDEIEQALKEFKEKEALRMLERRPMASAARSAPSSSLDHAITSTASADAAVDDGSEEVEEVIEVVEDEDEDLVASGDAAALGPHSGAQDDVLTAESEVDDSANAHYGASVDVAANESTERGDQPWQDELSAAVEQHEAEMEEQESDFTAAFDNTPATAPASRLEQLASLHDRLSSAAERARRYVATVKIRRQDVLKRLDCQLADANTKVEQLEDQLAAVEEEQTTLRDKLAREEAERKALEVEAQLKVQREKRLAELEQQRERARLAQEAAARALERQKKAEREALEMEEELQRKLRDVQAKLRVLHNGNSPAHNSTAAGTSHLSAAEELEAEEAAEEEHVVAAQAENPPSHSRALKPAARATASVHTAATEETPNAVESVHDASAASASTGHFMCTPEQYDGLHLAAERLKREIAALETQMEEEGDEDDETLMAVLAASRSDLEELEECIDSVQANAPWAATRDANRAREQALSAEVASTDAHRLQSRIDNLRFQISLLEKRLQHTSKKALITKLKDRIVQARKSITHLRIEQDRLRRAGRDSMGLPPSMSIAETLAHELKDEEDPTLEEVHEASGEDGCGAPLAAKRPGLDSEAQTADSSESHDAVSDATSSDLVAESESAARAHATSAPSSDAEKLRLRLDSMVKDIQHLQDSIEAQERTTDYDDDETEVVLREMKDKLSQLLRLRDQVQRSLLEESMNGSDTAGGSTPVIRPASAAASTLPVVGQGSTAVYSGTSTSQHRRVDRVPMASKKLRASARGFTTQRHL</sequence>
<feature type="region of interest" description="Disordered" evidence="2">
    <location>
        <begin position="1201"/>
        <end position="1276"/>
    </location>
</feature>
<feature type="compositionally biased region" description="Low complexity" evidence="2">
    <location>
        <begin position="998"/>
        <end position="1010"/>
    </location>
</feature>
<accession>A0A640KS09</accession>
<feature type="coiled-coil region" evidence="1">
    <location>
        <begin position="1040"/>
        <end position="1096"/>
    </location>
</feature>
<feature type="region of interest" description="Disordered" evidence="2">
    <location>
        <begin position="967"/>
        <end position="1024"/>
    </location>
</feature>
<keyword evidence="4" id="KW-1185">Reference proteome</keyword>
<evidence type="ECO:0000256" key="1">
    <source>
        <dbReference type="SAM" id="Coils"/>
    </source>
</evidence>
<feature type="region of interest" description="Disordered" evidence="2">
    <location>
        <begin position="144"/>
        <end position="164"/>
    </location>
</feature>
<keyword evidence="1" id="KW-0175">Coiled coil</keyword>
<organism evidence="3 4">
    <name type="scientific">Leishmania tarentolae</name>
    <name type="common">Sauroleishmania tarentolae</name>
    <dbReference type="NCBI Taxonomy" id="5689"/>
    <lineage>
        <taxon>Eukaryota</taxon>
        <taxon>Discoba</taxon>
        <taxon>Euglenozoa</taxon>
        <taxon>Kinetoplastea</taxon>
        <taxon>Metakinetoplastina</taxon>
        <taxon>Trypanosomatida</taxon>
        <taxon>Trypanosomatidae</taxon>
        <taxon>Leishmaniinae</taxon>
        <taxon>Leishmania</taxon>
        <taxon>lizard Leishmania</taxon>
    </lineage>
</organism>
<proteinExistence type="predicted"/>
<feature type="region of interest" description="Disordered" evidence="2">
    <location>
        <begin position="599"/>
        <end position="628"/>
    </location>
</feature>
<feature type="compositionally biased region" description="Acidic residues" evidence="2">
    <location>
        <begin position="689"/>
        <end position="711"/>
    </location>
</feature>
<feature type="region of interest" description="Disordered" evidence="2">
    <location>
        <begin position="1373"/>
        <end position="1408"/>
    </location>
</feature>
<feature type="compositionally biased region" description="Low complexity" evidence="2">
    <location>
        <begin position="664"/>
        <end position="688"/>
    </location>
</feature>
<dbReference type="VEuPathDB" id="TriTrypDB:LtaPh_3307100"/>
<name>A0A640KS09_LEITA</name>
<feature type="region of interest" description="Disordered" evidence="2">
    <location>
        <begin position="509"/>
        <end position="529"/>
    </location>
</feature>